<sequence>MATESSNNSDLQILLESIRSSDIVENRVQLLAKLGELDLPEKTHLASLVESLITFWEDFTCLDASQCMLNKSILQVAAKYVDSDLSGCLLQFLALGTKAGTWCGKHLKMTLMSGTDSQEEEHCDCFFQLLLDFLSLSAASATALTRYPVFTDNDSTIIVESFVSEQLSLIKDVVSETKRINSYGSEVLRVAQMVIDAVVRLCKEYSLVVNWDAWEAKPGKDGSSVDHKEENMRNHVINITKSTTEKLCEMGILAANDGGSLVTILNVSWKGVVTLLQLCKGALAERVSVQGIIVALISLVIEPLRCAAMAWSTLLEETISAIEARRTFLPVKFYLINAVKISSLYPCQTYFVYRELVQCVIVISSFRILLSFEKLLNTASEVFSELLEKTSMDLLTSLLNSAEVKLEHKFELLDWLFTDQRYSNSLGDSSSYCRIDSIIEMFSLSNKSMPQERLLLLGRVVLFHTLLRYSVGLEEDVQNIITRKLEWFLDVVVDDKVYSSVLDMQIPVPYGSGKTIELVWQPMFSASVNAIKTFMIVVSASKCWTELEAFLLENLFHPHFLCWEIIMELWCFLLRHAETNMVNDIVDKFYSLMRLLASPESVLIPSSPLRKMGRAICLLLANGTSSIVDRIYSSAVGDSSVIYVALFLEGFPLNSLSDNIRSNAKQKIVTDYFSFIGSPNDKLSTACSSGVFGIPVFTLSASLQSQQVSISDVEMKSLNFLVTIIRNFKNPADKLMKEYYHKLLSEALGIVSNMKHLYKSDEMEEVILELQTLFISGVTASDPLLYRCKPYLALFMGGLGEMEMSENDDCVKSSAVWELYHTLFREQHWALVHLAIAAFGYFAARTSCNQLWRFVPENAALSYDLLSGNEANEERFMSELKAFLEKEMALLTITPSSEQIDLLMKEGVVLKEKVQKISNIHTQATEREEIDADIQSNKRRKLPDGISRGVELLQSGMKVISDGLSQWPQNHFESPEHDMFLSHISKLKDVISHIVGMAGDC</sequence>
<comment type="caution">
    <text evidence="1">The sequence shown here is derived from an EMBL/GenBank/DDBJ whole genome shotgun (WGS) entry which is preliminary data.</text>
</comment>
<gene>
    <name evidence="1" type="ORF">MANES_15G049000v8</name>
</gene>
<evidence type="ECO:0000313" key="2">
    <source>
        <dbReference type="Proteomes" id="UP000091857"/>
    </source>
</evidence>
<dbReference type="Proteomes" id="UP000091857">
    <property type="component" value="Chromosome 15"/>
</dbReference>
<proteinExistence type="predicted"/>
<accession>A0ACB7G9C3</accession>
<name>A0ACB7G9C3_MANES</name>
<dbReference type="EMBL" id="CM004401">
    <property type="protein sequence ID" value="KAG8636847.1"/>
    <property type="molecule type" value="Genomic_DNA"/>
</dbReference>
<protein>
    <submittedName>
        <fullName evidence="1">Uncharacterized protein</fullName>
    </submittedName>
</protein>
<reference evidence="2" key="1">
    <citation type="journal article" date="2016" name="Nat. Biotechnol.">
        <title>Sequencing wild and cultivated cassava and related species reveals extensive interspecific hybridization and genetic diversity.</title>
        <authorList>
            <person name="Bredeson J.V."/>
            <person name="Lyons J.B."/>
            <person name="Prochnik S.E."/>
            <person name="Wu G.A."/>
            <person name="Ha C.M."/>
            <person name="Edsinger-Gonzales E."/>
            <person name="Grimwood J."/>
            <person name="Schmutz J."/>
            <person name="Rabbi I.Y."/>
            <person name="Egesi C."/>
            <person name="Nauluvula P."/>
            <person name="Lebot V."/>
            <person name="Ndunguru J."/>
            <person name="Mkamilo G."/>
            <person name="Bart R.S."/>
            <person name="Setter T.L."/>
            <person name="Gleadow R.M."/>
            <person name="Kulakow P."/>
            <person name="Ferguson M.E."/>
            <person name="Rounsley S."/>
            <person name="Rokhsar D.S."/>
        </authorList>
    </citation>
    <scope>NUCLEOTIDE SEQUENCE [LARGE SCALE GENOMIC DNA]</scope>
    <source>
        <strain evidence="2">cv. AM560-2</strain>
    </source>
</reference>
<organism evidence="1 2">
    <name type="scientific">Manihot esculenta</name>
    <name type="common">Cassava</name>
    <name type="synonym">Jatropha manihot</name>
    <dbReference type="NCBI Taxonomy" id="3983"/>
    <lineage>
        <taxon>Eukaryota</taxon>
        <taxon>Viridiplantae</taxon>
        <taxon>Streptophyta</taxon>
        <taxon>Embryophyta</taxon>
        <taxon>Tracheophyta</taxon>
        <taxon>Spermatophyta</taxon>
        <taxon>Magnoliopsida</taxon>
        <taxon>eudicotyledons</taxon>
        <taxon>Gunneridae</taxon>
        <taxon>Pentapetalae</taxon>
        <taxon>rosids</taxon>
        <taxon>fabids</taxon>
        <taxon>Malpighiales</taxon>
        <taxon>Euphorbiaceae</taxon>
        <taxon>Crotonoideae</taxon>
        <taxon>Manihoteae</taxon>
        <taxon>Manihot</taxon>
    </lineage>
</organism>
<evidence type="ECO:0000313" key="1">
    <source>
        <dbReference type="EMBL" id="KAG8636847.1"/>
    </source>
</evidence>
<keyword evidence="2" id="KW-1185">Reference proteome</keyword>